<dbReference type="Proteomes" id="UP001499974">
    <property type="component" value="Unassembled WGS sequence"/>
</dbReference>
<dbReference type="Gene3D" id="3.40.800.20">
    <property type="entry name" value="Histone deacetylase domain"/>
    <property type="match status" value="1"/>
</dbReference>
<dbReference type="InterPro" id="IPR000286">
    <property type="entry name" value="HDACs"/>
</dbReference>
<dbReference type="PANTHER" id="PTHR10625:SF10">
    <property type="entry name" value="HISTONE DEACETYLASE HDAC1"/>
    <property type="match status" value="1"/>
</dbReference>
<evidence type="ECO:0000256" key="2">
    <source>
        <dbReference type="ARBA" id="ARBA00005947"/>
    </source>
</evidence>
<keyword evidence="4" id="KW-0006">Acetoin catabolism</keyword>
<sequence length="399" mass="43094">MSSPSVPCSGPATVVFDQSLTEYDFGPDHPMSPLRVDLTMRLATDLGVVGERLRVVPAPVASDDLIATVHRPELIEAVMRAGRDPFSADGAHGLGTDDNPIFRDMHHATAHIVGASVEAFRQVWSGESLHAANITGGLHHAMPGRASGFCIYNDVAVGIQWLLDQGAERVAYVDLDVHHGDGVERIFWNDPRVLTISLHETGQMLFPGTGFPQDLGGPEAPGSAVNVALPPGTGDAGWLRAFHAVVPPLLREFDPQVLVTQHGCDSHAEDPLAHLMLTVDGQRAAYLAVHELAHELCAGRWVATGGGGYAVVDVVPRAWTHLLAILSGAPLDPALETPDSWREHVRERLGRVAPMRLTDGRTPAYRDWGEGYDPDTWLDRAIHATRMEAFPLHGLDPLP</sequence>
<evidence type="ECO:0000313" key="7">
    <source>
        <dbReference type="Proteomes" id="UP001499974"/>
    </source>
</evidence>
<comment type="similarity">
    <text evidence="2">Belongs to the histone deacetylase family.</text>
</comment>
<evidence type="ECO:0000256" key="4">
    <source>
        <dbReference type="ARBA" id="ARBA00022627"/>
    </source>
</evidence>
<dbReference type="InterPro" id="IPR023696">
    <property type="entry name" value="Ureohydrolase_dom_sf"/>
</dbReference>
<dbReference type="InterPro" id="IPR037138">
    <property type="entry name" value="His_deacetylse_dom_sf"/>
</dbReference>
<keyword evidence="7" id="KW-1185">Reference proteome</keyword>
<evidence type="ECO:0000256" key="1">
    <source>
        <dbReference type="ARBA" id="ARBA00005101"/>
    </source>
</evidence>
<dbReference type="InterPro" id="IPR003085">
    <property type="entry name" value="AcuC"/>
</dbReference>
<evidence type="ECO:0000256" key="3">
    <source>
        <dbReference type="ARBA" id="ARBA00020218"/>
    </source>
</evidence>
<dbReference type="PANTHER" id="PTHR10625">
    <property type="entry name" value="HISTONE DEACETYLASE HDAC1-RELATED"/>
    <property type="match status" value="1"/>
</dbReference>
<evidence type="ECO:0000313" key="6">
    <source>
        <dbReference type="EMBL" id="GAA4701066.1"/>
    </source>
</evidence>
<proteinExistence type="inferred from homology"/>
<feature type="domain" description="Histone deacetylase" evidence="5">
    <location>
        <begin position="29"/>
        <end position="325"/>
    </location>
</feature>
<comment type="pathway">
    <text evidence="1">Ketone degradation; acetoin degradation.</text>
</comment>
<dbReference type="RefSeq" id="WP_345520868.1">
    <property type="nucleotide sequence ID" value="NZ_BAABKM010000002.1"/>
</dbReference>
<name>A0ABP8X6A7_9ACTN</name>
<comment type="caution">
    <text evidence="6">The sequence shown here is derived from an EMBL/GenBank/DDBJ whole genome shotgun (WGS) entry which is preliminary data.</text>
</comment>
<reference evidence="7" key="1">
    <citation type="journal article" date="2019" name="Int. J. Syst. Evol. Microbiol.">
        <title>The Global Catalogue of Microorganisms (GCM) 10K type strain sequencing project: providing services to taxonomists for standard genome sequencing and annotation.</title>
        <authorList>
            <consortium name="The Broad Institute Genomics Platform"/>
            <consortium name="The Broad Institute Genome Sequencing Center for Infectious Disease"/>
            <person name="Wu L."/>
            <person name="Ma J."/>
        </authorList>
    </citation>
    <scope>NUCLEOTIDE SEQUENCE [LARGE SCALE GENOMIC DNA]</scope>
    <source>
        <strain evidence="7">JCM 18531</strain>
    </source>
</reference>
<gene>
    <name evidence="6" type="ORF">GCM10023349_17570</name>
</gene>
<dbReference type="Pfam" id="PF00850">
    <property type="entry name" value="Hist_deacetyl"/>
    <property type="match status" value="1"/>
</dbReference>
<evidence type="ECO:0000259" key="5">
    <source>
        <dbReference type="Pfam" id="PF00850"/>
    </source>
</evidence>
<dbReference type="EMBL" id="BAABKM010000002">
    <property type="protein sequence ID" value="GAA4701066.1"/>
    <property type="molecule type" value="Genomic_DNA"/>
</dbReference>
<dbReference type="CDD" id="cd09994">
    <property type="entry name" value="HDAC_AcuC_like"/>
    <property type="match status" value="1"/>
</dbReference>
<dbReference type="SUPFAM" id="SSF52768">
    <property type="entry name" value="Arginase/deacetylase"/>
    <property type="match status" value="1"/>
</dbReference>
<organism evidence="6 7">
    <name type="scientific">Nocardioides conyzicola</name>
    <dbReference type="NCBI Taxonomy" id="1651781"/>
    <lineage>
        <taxon>Bacteria</taxon>
        <taxon>Bacillati</taxon>
        <taxon>Actinomycetota</taxon>
        <taxon>Actinomycetes</taxon>
        <taxon>Propionibacteriales</taxon>
        <taxon>Nocardioidaceae</taxon>
        <taxon>Nocardioides</taxon>
    </lineage>
</organism>
<protein>
    <recommendedName>
        <fullName evidence="3">Acetoin utilization protein AcuC</fullName>
    </recommendedName>
</protein>
<dbReference type="PRINTS" id="PR01272">
    <property type="entry name" value="ACUCPROTEIN"/>
</dbReference>
<dbReference type="PRINTS" id="PR01270">
    <property type="entry name" value="HDASUPER"/>
</dbReference>
<accession>A0ABP8X6A7</accession>
<dbReference type="InterPro" id="IPR023801">
    <property type="entry name" value="His_deacetylse_dom"/>
</dbReference>